<evidence type="ECO:0000256" key="1">
    <source>
        <dbReference type="SAM" id="Phobius"/>
    </source>
</evidence>
<dbReference type="Proteomes" id="UP000190897">
    <property type="component" value="Unassembled WGS sequence"/>
</dbReference>
<dbReference type="OrthoDB" id="9773582at2"/>
<feature type="domain" description="Phosphatidic acid phosphatase type 2/haloperoxidase" evidence="3">
    <location>
        <begin position="78"/>
        <end position="187"/>
    </location>
</feature>
<feature type="chain" id="PRO_5013295779" evidence="2">
    <location>
        <begin position="22"/>
        <end position="198"/>
    </location>
</feature>
<dbReference type="SUPFAM" id="SSF48317">
    <property type="entry name" value="Acid phosphatase/Vanadium-dependent haloperoxidase"/>
    <property type="match status" value="1"/>
</dbReference>
<keyword evidence="1" id="KW-0812">Transmembrane</keyword>
<sequence length="198" mass="21475">MKKSLFVLFLLSLMLLKTAYAQNADINLLKFVNLHRNTGTDGFFRGITNSAAPVSLGIPIAMLGLGLLKKDSLLKRNAIYIGVSVISASVVTDALKYLVHRDRPFVTYAFIQKATQGGSPSFPSGHTTDAFALATSVSLICPKWYVIAPAYLWASSVAYSRVDLGVHYPTDVLAGAIIGAGTSYLCYKINQRLAARRK</sequence>
<proteinExistence type="predicted"/>
<dbReference type="STRING" id="651661.SAMN05660293_05520"/>
<dbReference type="Pfam" id="PF01569">
    <property type="entry name" value="PAP2"/>
    <property type="match status" value="1"/>
</dbReference>
<dbReference type="PANTHER" id="PTHR14969">
    <property type="entry name" value="SPHINGOSINE-1-PHOSPHATE PHOSPHOHYDROLASE"/>
    <property type="match status" value="1"/>
</dbReference>
<gene>
    <name evidence="4" type="ORF">SAMN05660293_05520</name>
</gene>
<feature type="transmembrane region" description="Helical" evidence="1">
    <location>
        <begin position="166"/>
        <end position="187"/>
    </location>
</feature>
<reference evidence="5" key="1">
    <citation type="submission" date="2017-02" db="EMBL/GenBank/DDBJ databases">
        <authorList>
            <person name="Varghese N."/>
            <person name="Submissions S."/>
        </authorList>
    </citation>
    <scope>NUCLEOTIDE SEQUENCE [LARGE SCALE GENOMIC DNA]</scope>
    <source>
        <strain evidence="5">DSM 22270</strain>
    </source>
</reference>
<dbReference type="SMART" id="SM00014">
    <property type="entry name" value="acidPPc"/>
    <property type="match status" value="1"/>
</dbReference>
<accession>A0A1T5HGI1</accession>
<evidence type="ECO:0000313" key="5">
    <source>
        <dbReference type="Proteomes" id="UP000190897"/>
    </source>
</evidence>
<evidence type="ECO:0000313" key="4">
    <source>
        <dbReference type="EMBL" id="SKC19680.1"/>
    </source>
</evidence>
<dbReference type="InterPro" id="IPR000326">
    <property type="entry name" value="PAP2/HPO"/>
</dbReference>
<evidence type="ECO:0000259" key="3">
    <source>
        <dbReference type="SMART" id="SM00014"/>
    </source>
</evidence>
<dbReference type="RefSeq" id="WP_082217941.1">
    <property type="nucleotide sequence ID" value="NZ_FUZA01000014.1"/>
</dbReference>
<organism evidence="4 5">
    <name type="scientific">Dyadobacter psychrophilus</name>
    <dbReference type="NCBI Taxonomy" id="651661"/>
    <lineage>
        <taxon>Bacteria</taxon>
        <taxon>Pseudomonadati</taxon>
        <taxon>Bacteroidota</taxon>
        <taxon>Cytophagia</taxon>
        <taxon>Cytophagales</taxon>
        <taxon>Spirosomataceae</taxon>
        <taxon>Dyadobacter</taxon>
    </lineage>
</organism>
<name>A0A1T5HGI1_9BACT</name>
<keyword evidence="1" id="KW-1133">Transmembrane helix</keyword>
<keyword evidence="1" id="KW-0472">Membrane</keyword>
<dbReference type="InterPro" id="IPR036938">
    <property type="entry name" value="PAP2/HPO_sf"/>
</dbReference>
<dbReference type="Gene3D" id="1.20.144.10">
    <property type="entry name" value="Phosphatidic acid phosphatase type 2/haloperoxidase"/>
    <property type="match status" value="1"/>
</dbReference>
<keyword evidence="2" id="KW-0732">Signal</keyword>
<feature type="signal peptide" evidence="2">
    <location>
        <begin position="1"/>
        <end position="21"/>
    </location>
</feature>
<evidence type="ECO:0000256" key="2">
    <source>
        <dbReference type="SAM" id="SignalP"/>
    </source>
</evidence>
<dbReference type="AlphaFoldDB" id="A0A1T5HGI1"/>
<feature type="transmembrane region" description="Helical" evidence="1">
    <location>
        <begin position="50"/>
        <end position="68"/>
    </location>
</feature>
<dbReference type="PANTHER" id="PTHR14969:SF13">
    <property type="entry name" value="AT30094P"/>
    <property type="match status" value="1"/>
</dbReference>
<keyword evidence="5" id="KW-1185">Reference proteome</keyword>
<dbReference type="EMBL" id="FUZA01000014">
    <property type="protein sequence ID" value="SKC19680.1"/>
    <property type="molecule type" value="Genomic_DNA"/>
</dbReference>
<protein>
    <submittedName>
        <fullName evidence="4">Membrane-associated phospholipid phosphatase</fullName>
    </submittedName>
</protein>